<dbReference type="InterPro" id="IPR049452">
    <property type="entry name" value="Anoctamin_TM"/>
</dbReference>
<evidence type="ECO:0000256" key="2">
    <source>
        <dbReference type="ARBA" id="ARBA00022692"/>
    </source>
</evidence>
<dbReference type="GO" id="GO:0016020">
    <property type="term" value="C:membrane"/>
    <property type="evidence" value="ECO:0007669"/>
    <property type="project" value="UniProtKB-SubCell"/>
</dbReference>
<feature type="transmembrane region" description="Helical" evidence="6">
    <location>
        <begin position="915"/>
        <end position="936"/>
    </location>
</feature>
<feature type="region of interest" description="Disordered" evidence="5">
    <location>
        <begin position="1209"/>
        <end position="1233"/>
    </location>
</feature>
<evidence type="ECO:0000256" key="4">
    <source>
        <dbReference type="ARBA" id="ARBA00023136"/>
    </source>
</evidence>
<organism evidence="8 9">
    <name type="scientific">Pseudocohnilembus persalinus</name>
    <name type="common">Ciliate</name>
    <dbReference type="NCBI Taxonomy" id="266149"/>
    <lineage>
        <taxon>Eukaryota</taxon>
        <taxon>Sar</taxon>
        <taxon>Alveolata</taxon>
        <taxon>Ciliophora</taxon>
        <taxon>Intramacronucleata</taxon>
        <taxon>Oligohymenophorea</taxon>
        <taxon>Scuticociliatia</taxon>
        <taxon>Philasterida</taxon>
        <taxon>Pseudocohnilembidae</taxon>
        <taxon>Pseudocohnilembus</taxon>
    </lineage>
</organism>
<dbReference type="InterPro" id="IPR007632">
    <property type="entry name" value="Anoctamin"/>
</dbReference>
<dbReference type="AlphaFoldDB" id="A0A0V0QY49"/>
<dbReference type="Proteomes" id="UP000054937">
    <property type="component" value="Unassembled WGS sequence"/>
</dbReference>
<feature type="transmembrane region" description="Helical" evidence="6">
    <location>
        <begin position="1086"/>
        <end position="1105"/>
    </location>
</feature>
<dbReference type="OrthoDB" id="414468at2759"/>
<feature type="transmembrane region" description="Helical" evidence="6">
    <location>
        <begin position="755"/>
        <end position="775"/>
    </location>
</feature>
<keyword evidence="4 6" id="KW-0472">Membrane</keyword>
<evidence type="ECO:0000256" key="5">
    <source>
        <dbReference type="SAM" id="MobiDB-lite"/>
    </source>
</evidence>
<evidence type="ECO:0000259" key="7">
    <source>
        <dbReference type="Pfam" id="PF04547"/>
    </source>
</evidence>
<keyword evidence="9" id="KW-1185">Reference proteome</keyword>
<comment type="caution">
    <text evidence="8">The sequence shown here is derived from an EMBL/GenBank/DDBJ whole genome shotgun (WGS) entry which is preliminary data.</text>
</comment>
<keyword evidence="2 6" id="KW-0812">Transmembrane</keyword>
<comment type="subcellular location">
    <subcellularLocation>
        <location evidence="1">Membrane</location>
        <topology evidence="1">Multi-pass membrane protein</topology>
    </subcellularLocation>
</comment>
<dbReference type="Pfam" id="PF04547">
    <property type="entry name" value="Anoctamin"/>
    <property type="match status" value="1"/>
</dbReference>
<proteinExistence type="predicted"/>
<feature type="compositionally biased region" description="Basic and acidic residues" evidence="5">
    <location>
        <begin position="1221"/>
        <end position="1233"/>
    </location>
</feature>
<gene>
    <name evidence="8" type="ORF">PPERSA_09338</name>
</gene>
<dbReference type="PANTHER" id="PTHR12308:SF73">
    <property type="entry name" value="ANOCTAMIN"/>
    <property type="match status" value="1"/>
</dbReference>
<evidence type="ECO:0000313" key="9">
    <source>
        <dbReference type="Proteomes" id="UP000054937"/>
    </source>
</evidence>
<reference evidence="8 9" key="1">
    <citation type="journal article" date="2015" name="Sci. Rep.">
        <title>Genome of the facultative scuticociliatosis pathogen Pseudocohnilembus persalinus provides insight into its virulence through horizontal gene transfer.</title>
        <authorList>
            <person name="Xiong J."/>
            <person name="Wang G."/>
            <person name="Cheng J."/>
            <person name="Tian M."/>
            <person name="Pan X."/>
            <person name="Warren A."/>
            <person name="Jiang C."/>
            <person name="Yuan D."/>
            <person name="Miao W."/>
        </authorList>
    </citation>
    <scope>NUCLEOTIDE SEQUENCE [LARGE SCALE GENOMIC DNA]</scope>
    <source>
        <strain evidence="8">36N120E</strain>
    </source>
</reference>
<evidence type="ECO:0000313" key="8">
    <source>
        <dbReference type="EMBL" id="KRX07124.1"/>
    </source>
</evidence>
<dbReference type="PANTHER" id="PTHR12308">
    <property type="entry name" value="ANOCTAMIN"/>
    <property type="match status" value="1"/>
</dbReference>
<evidence type="ECO:0000256" key="6">
    <source>
        <dbReference type="SAM" id="Phobius"/>
    </source>
</evidence>
<name>A0A0V0QY49_PSEPJ</name>
<evidence type="ECO:0000256" key="3">
    <source>
        <dbReference type="ARBA" id="ARBA00022989"/>
    </source>
</evidence>
<protein>
    <recommendedName>
        <fullName evidence="7">Anoctamin transmembrane domain-containing protein</fullName>
    </recommendedName>
</protein>
<feature type="transmembrane region" description="Helical" evidence="6">
    <location>
        <begin position="828"/>
        <end position="855"/>
    </location>
</feature>
<accession>A0A0V0QY49</accession>
<feature type="domain" description="Anoctamin transmembrane" evidence="7">
    <location>
        <begin position="709"/>
        <end position="1175"/>
    </location>
</feature>
<keyword evidence="3 6" id="KW-1133">Transmembrane helix</keyword>
<feature type="transmembrane region" description="Helical" evidence="6">
    <location>
        <begin position="719"/>
        <end position="743"/>
    </location>
</feature>
<evidence type="ECO:0000256" key="1">
    <source>
        <dbReference type="ARBA" id="ARBA00004141"/>
    </source>
</evidence>
<feature type="transmembrane region" description="Helical" evidence="6">
    <location>
        <begin position="1042"/>
        <end position="1065"/>
    </location>
</feature>
<dbReference type="EMBL" id="LDAU01000087">
    <property type="protein sequence ID" value="KRX07124.1"/>
    <property type="molecule type" value="Genomic_DNA"/>
</dbReference>
<sequence length="1233" mass="145254">MLPIFEYSLQDKEKFQPFQPQINKNIKKVLQNNNNNKKEIKSISKREDEILELMQNFRNNIIEKNPKIIKRNATKQDQLEGFLSGAEFEELQQYYNDYNIADLVIEFPNPDQQGLLKNEPIKFEEAEKIFDNMLTVIGRDGQSKEDIKKEREAFLYSFLLLKDFDEEKVKAEINKKTKLSNKNLIKLSDYDRYLQNVIYLQKQEEQEQRYMQRQFQNFLDINQKQQETNQLIRDNLIHSLLSIKLSEVKQFQNVRKCLSGGEFLVKRQVNSQDFEWICKNNRPRDFSSLVRNTIMIKLNKNAKLHTRMFLSGTGDSVFMLVKSSESVVKQEAEISGLTKQVELGVSDLFSLEPCDQLFRPFRLKNLVRQSVQQIQDKIKRGLNFENLSGKNTIIDFDIDNKANADQLMRKGQDIFNQIQGLNENDLFINIAKKQIQMDDQFQEISESLNHQNVSNNNNTQIINDYEKTSIQEWKAYLMYQFYIVYFSERIKKLILNARQDNLDKEKRNNLTNIVEMNKGFLYKLAFRKSLSITNQIFQLQKKTFLNKNKQILKNLWNRVGLQEPIPPSTDFFQTQNEDELGGSIWRQYEINNQGHRSQFLNMEKIKLTNSIILKQINMSKLLQNFYIRSYFPIHDEYQLKGKPNENYFQPLQDQEIILAEKETPSEKQLRYVFNVFRDYAESSDFTFRSLEEETQYNKLKPWHISDQSIRDYFGEKIAIYFRFLSFYTFHLSYMSIIAIIIQIVHSQGSEYIQDFFNVTFSITVIIWSTLFIEFWKREQVIFSIKYGQQDFEEDETERPSFKGSYQRNIMNDELNDIYYPPIKRNQKIIFSFLVSLTLIGLVVYIVVLIFIFKAYLLSIQSQTPILQTTLINPNIIPSVMNAGQIAIFNIIYDKLANILNNLENHKLLSSYENSLIAKIFLFKFFNLFNSCIFIAYLSPMFEELKLCEYSSGKENCFYQLSYQIGVFFIVNFAKNISELAVPFLKNKLQRKIRQMKSDEKPVNHPFLEMDTYVEIQSTLTPYLINEEVDGTLEDYMELAIQFSFLALFGLAFPSSFIMAFISNIFEIQVDKLKFVAFTRRPLPQGACNIGTWLLILDLISFSAIFSNSGLIAYTSQPIVKGNFRLIDMGDDYVHNERDEKVVIFCTLLIVFLAIKYLFRYLIPDSPEIADLINKRHQNAIDRVVKGFVKKQNNNYEISQVNFSMGGLYSDSQKNTNNQEQNDNKNSENLKQEK</sequence>
<dbReference type="OMA" id="LTNISTH"/>
<feature type="transmembrane region" description="Helical" evidence="6">
    <location>
        <begin position="1141"/>
        <end position="1158"/>
    </location>
</feature>
<dbReference type="GO" id="GO:0005254">
    <property type="term" value="F:chloride channel activity"/>
    <property type="evidence" value="ECO:0007669"/>
    <property type="project" value="TreeGrafter"/>
</dbReference>
<dbReference type="InParanoid" id="A0A0V0QY49"/>